<evidence type="ECO:0000313" key="4">
    <source>
        <dbReference type="Proteomes" id="UP001602287"/>
    </source>
</evidence>
<keyword evidence="4" id="KW-1185">Reference proteome</keyword>
<evidence type="ECO:0000259" key="2">
    <source>
        <dbReference type="Pfam" id="PF00656"/>
    </source>
</evidence>
<comment type="caution">
    <text evidence="3">The sequence shown here is derived from an EMBL/GenBank/DDBJ whole genome shotgun (WGS) entry which is preliminary data.</text>
</comment>
<dbReference type="EMBL" id="JBIAZM010000002">
    <property type="protein sequence ID" value="MFF5199062.1"/>
    <property type="molecule type" value="Genomic_DNA"/>
</dbReference>
<dbReference type="Proteomes" id="UP001602287">
    <property type="component" value="Unassembled WGS sequence"/>
</dbReference>
<gene>
    <name evidence="3" type="ORF">ACFY3B_05595</name>
</gene>
<name>A0ABW6VRD7_9ACTN</name>
<feature type="compositionally biased region" description="Polar residues" evidence="1">
    <location>
        <begin position="465"/>
        <end position="477"/>
    </location>
</feature>
<feature type="region of interest" description="Disordered" evidence="1">
    <location>
        <begin position="459"/>
        <end position="479"/>
    </location>
</feature>
<dbReference type="Gene3D" id="3.40.50.1460">
    <property type="match status" value="1"/>
</dbReference>
<organism evidence="3 4">
    <name type="scientific">Micromonospora parva</name>
    <dbReference type="NCBI Taxonomy" id="1464048"/>
    <lineage>
        <taxon>Bacteria</taxon>
        <taxon>Bacillati</taxon>
        <taxon>Actinomycetota</taxon>
        <taxon>Actinomycetes</taxon>
        <taxon>Micromonosporales</taxon>
        <taxon>Micromonosporaceae</taxon>
        <taxon>Micromonospora</taxon>
    </lineage>
</organism>
<feature type="domain" description="Peptidase C14 caspase" evidence="2">
    <location>
        <begin position="16"/>
        <end position="238"/>
    </location>
</feature>
<dbReference type="InterPro" id="IPR011600">
    <property type="entry name" value="Pept_C14_caspase"/>
</dbReference>
<sequence>MTTAPALVPGGLSQRTFALVVGVQDYPDLGPDFARKGIADDAVGFAEVLLRFGVPAANIRLLLSAEEIPPMPHGLEVAGPATSAAVRAEILRLPQHDGDLLWVFWAGHGWYADLQSRLLLADATAAHQINISFEELVTLCGSEFLPGFGRQVFTVDACRLPNARLPRAESLPEKEEGKSECWQAIMYAAPPRRAAGYSYGDRGGLFSRSLLDALRRADTAVWPPSLADLSTTVLAGMKDRGSSDSEPTTCYFSPETGVNEPGRRLVAGPAADATKAYELAGYVIPSGWSPGRLVPGCSERTAVRLDLRWILDRTPAHGVVAEPSNADLATDLNSAELVLREHSRMTVPQRRWLTVEPARSGDPWRLSDADSAFLDAGGPDEDHAFVLRVDVEVAAEGPDAATASLCRAWTAYLRDRFPASSVVVAVRAPTPVDAMLTAQRLAEVLTRDGTGWLTVTRFRPGERPTTATPLPSGSTPATPVLPAVVHRLRQEAVRRGLKPVLPPLPGHAGPDLDSVSPSLLADLVISELEDGDGRVAETDLMCAVRDFLPGWYPQFLTASGARRTGAGWVAGLTVACAFDADVGRWLDSIGDRRVAPTDLPAPLTESVVEALVLAALRDPAARPKLPGWRSAFAGRAIADLVRVMASRPATPGDGDGTSSAPTPAELSREAALLTGRIGVAAAIVRAARPAERLTDAYMAALRACPMSADLIELLTGPPDVPSAVAMAVGLRPVDPRTEQVLIDRIAELRRVLHYLPAHPDGECA</sequence>
<protein>
    <submittedName>
        <fullName evidence="3">Caspase family protein</fullName>
    </submittedName>
</protein>
<reference evidence="3 4" key="1">
    <citation type="submission" date="2024-10" db="EMBL/GenBank/DDBJ databases">
        <title>The Natural Products Discovery Center: Release of the First 8490 Sequenced Strains for Exploring Actinobacteria Biosynthetic Diversity.</title>
        <authorList>
            <person name="Kalkreuter E."/>
            <person name="Kautsar S.A."/>
            <person name="Yang D."/>
            <person name="Bader C.D."/>
            <person name="Teijaro C.N."/>
            <person name="Fluegel L."/>
            <person name="Davis C.M."/>
            <person name="Simpson J.R."/>
            <person name="Lauterbach L."/>
            <person name="Steele A.D."/>
            <person name="Gui C."/>
            <person name="Meng S."/>
            <person name="Li G."/>
            <person name="Viehrig K."/>
            <person name="Ye F."/>
            <person name="Su P."/>
            <person name="Kiefer A.F."/>
            <person name="Nichols A."/>
            <person name="Cepeda A.J."/>
            <person name="Yan W."/>
            <person name="Fan B."/>
            <person name="Jiang Y."/>
            <person name="Adhikari A."/>
            <person name="Zheng C.-J."/>
            <person name="Schuster L."/>
            <person name="Cowan T.M."/>
            <person name="Smanski M.J."/>
            <person name="Chevrette M.G."/>
            <person name="De Carvalho L.P.S."/>
            <person name="Shen B."/>
        </authorList>
    </citation>
    <scope>NUCLEOTIDE SEQUENCE [LARGE SCALE GENOMIC DNA]</scope>
    <source>
        <strain evidence="3 4">NPDC000140</strain>
    </source>
</reference>
<proteinExistence type="predicted"/>
<evidence type="ECO:0000256" key="1">
    <source>
        <dbReference type="SAM" id="MobiDB-lite"/>
    </source>
</evidence>
<dbReference type="Pfam" id="PF00656">
    <property type="entry name" value="Peptidase_C14"/>
    <property type="match status" value="1"/>
</dbReference>
<dbReference type="RefSeq" id="WP_210859939.1">
    <property type="nucleotide sequence ID" value="NZ_JBIAZM010000002.1"/>
</dbReference>
<evidence type="ECO:0000313" key="3">
    <source>
        <dbReference type="EMBL" id="MFF5199062.1"/>
    </source>
</evidence>
<accession>A0ABW6VRD7</accession>